<dbReference type="Pfam" id="PF01083">
    <property type="entry name" value="Cutinase"/>
    <property type="match status" value="1"/>
</dbReference>
<evidence type="ECO:0000313" key="4">
    <source>
        <dbReference type="EMBL" id="TPX13055.1"/>
    </source>
</evidence>
<protein>
    <recommendedName>
        <fullName evidence="6">Acetylxylan esterase</fullName>
    </recommendedName>
</protein>
<dbReference type="STRING" id="1093900.A0A507AQB2"/>
<dbReference type="Proteomes" id="UP000319257">
    <property type="component" value="Unassembled WGS sequence"/>
</dbReference>
<dbReference type="AlphaFoldDB" id="A0A507AQB2"/>
<dbReference type="InterPro" id="IPR029058">
    <property type="entry name" value="AB_hydrolase_fold"/>
</dbReference>
<dbReference type="PANTHER" id="PTHR33630:SF13">
    <property type="entry name" value="ACETYLXYLAN ESTERASE"/>
    <property type="match status" value="1"/>
</dbReference>
<dbReference type="InParanoid" id="A0A507AQB2"/>
<dbReference type="GeneID" id="41973928"/>
<keyword evidence="5" id="KW-1185">Reference proteome</keyword>
<keyword evidence="3" id="KW-0732">Signal</keyword>
<dbReference type="SMART" id="SM01110">
    <property type="entry name" value="Cutinase"/>
    <property type="match status" value="1"/>
</dbReference>
<comment type="caution">
    <text evidence="4">The sequence shown here is derived from an EMBL/GenBank/DDBJ whole genome shotgun (WGS) entry which is preliminary data.</text>
</comment>
<sequence length="240" mass="24741">MLSKTSAALLLLGSGAALATPAPPAVLEDRQSGNCPPIHVFGARETTAPAGYGTSQTVVNLIVQAHPGATSEAINYPACGGQSQCGGVSYANSVVQGTRAVAQAVNSFNQRCPSTQLVLVGYSQGGQIMDNAYCGGGDSNEGLTDTSIPISAAAQKMVKAAIFMGDPRHIPGLSYNVGTCQASGFAPRPSGFKCPYASNIQSYCDSPDPYCCNGNDANAHQQYGNKYGRQALQFVNAHLS</sequence>
<accession>A0A507AQB2</accession>
<dbReference type="OrthoDB" id="6020543at2759"/>
<dbReference type="EMBL" id="SKBQ01000037">
    <property type="protein sequence ID" value="TPX13055.1"/>
    <property type="molecule type" value="Genomic_DNA"/>
</dbReference>
<evidence type="ECO:0000256" key="1">
    <source>
        <dbReference type="ARBA" id="ARBA00022801"/>
    </source>
</evidence>
<evidence type="ECO:0000256" key="2">
    <source>
        <dbReference type="ARBA" id="ARBA00023157"/>
    </source>
</evidence>
<dbReference type="Gene3D" id="3.40.50.1820">
    <property type="entry name" value="alpha/beta hydrolase"/>
    <property type="match status" value="1"/>
</dbReference>
<name>A0A507AQB2_9PEZI</name>
<dbReference type="SUPFAM" id="SSF53474">
    <property type="entry name" value="alpha/beta-Hydrolases"/>
    <property type="match status" value="1"/>
</dbReference>
<feature type="chain" id="PRO_5021409295" description="Acetylxylan esterase" evidence="3">
    <location>
        <begin position="20"/>
        <end position="240"/>
    </location>
</feature>
<gene>
    <name evidence="4" type="ORF">E0L32_006481</name>
</gene>
<dbReference type="PANTHER" id="PTHR33630">
    <property type="entry name" value="CUTINASE RV1984C-RELATED-RELATED"/>
    <property type="match status" value="1"/>
</dbReference>
<dbReference type="RefSeq" id="XP_030994766.1">
    <property type="nucleotide sequence ID" value="XM_031141118.1"/>
</dbReference>
<dbReference type="GO" id="GO:0052689">
    <property type="term" value="F:carboxylic ester hydrolase activity"/>
    <property type="evidence" value="ECO:0007669"/>
    <property type="project" value="UniProtKB-ARBA"/>
</dbReference>
<dbReference type="InterPro" id="IPR000675">
    <property type="entry name" value="Cutinase/axe"/>
</dbReference>
<evidence type="ECO:0000256" key="3">
    <source>
        <dbReference type="SAM" id="SignalP"/>
    </source>
</evidence>
<keyword evidence="2" id="KW-1015">Disulfide bond</keyword>
<keyword evidence="1" id="KW-0378">Hydrolase</keyword>
<evidence type="ECO:0008006" key="6">
    <source>
        <dbReference type="Google" id="ProtNLM"/>
    </source>
</evidence>
<reference evidence="4 5" key="1">
    <citation type="submission" date="2019-06" db="EMBL/GenBank/DDBJ databases">
        <title>Draft genome sequence of the filamentous fungus Phialemoniopsis curvata isolated from diesel fuel.</title>
        <authorList>
            <person name="Varaljay V.A."/>
            <person name="Lyon W.J."/>
            <person name="Crouch A.L."/>
            <person name="Drake C.E."/>
            <person name="Hollomon J.M."/>
            <person name="Nadeau L.J."/>
            <person name="Nunn H.S."/>
            <person name="Stevenson B.S."/>
            <person name="Bojanowski C.L."/>
            <person name="Crookes-Goodson W.J."/>
        </authorList>
    </citation>
    <scope>NUCLEOTIDE SEQUENCE [LARGE SCALE GENOMIC DNA]</scope>
    <source>
        <strain evidence="4 5">D216</strain>
    </source>
</reference>
<organism evidence="4 5">
    <name type="scientific">Thyridium curvatum</name>
    <dbReference type="NCBI Taxonomy" id="1093900"/>
    <lineage>
        <taxon>Eukaryota</taxon>
        <taxon>Fungi</taxon>
        <taxon>Dikarya</taxon>
        <taxon>Ascomycota</taxon>
        <taxon>Pezizomycotina</taxon>
        <taxon>Sordariomycetes</taxon>
        <taxon>Sordariomycetidae</taxon>
        <taxon>Thyridiales</taxon>
        <taxon>Thyridiaceae</taxon>
        <taxon>Thyridium</taxon>
    </lineage>
</organism>
<feature type="signal peptide" evidence="3">
    <location>
        <begin position="1"/>
        <end position="19"/>
    </location>
</feature>
<evidence type="ECO:0000313" key="5">
    <source>
        <dbReference type="Proteomes" id="UP000319257"/>
    </source>
</evidence>
<proteinExistence type="predicted"/>